<evidence type="ECO:0000256" key="2">
    <source>
        <dbReference type="SAM" id="SignalP"/>
    </source>
</evidence>
<evidence type="ECO:0000259" key="3">
    <source>
        <dbReference type="PROSITE" id="PS50222"/>
    </source>
</evidence>
<proteinExistence type="predicted"/>
<dbReference type="PROSITE" id="PS00018">
    <property type="entry name" value="EF_HAND_1"/>
    <property type="match status" value="1"/>
</dbReference>
<dbReference type="KEGG" id="daf:Desaf_0648"/>
<evidence type="ECO:0000313" key="5">
    <source>
        <dbReference type="Proteomes" id="UP000007844"/>
    </source>
</evidence>
<feature type="domain" description="EF-hand" evidence="3">
    <location>
        <begin position="56"/>
        <end position="91"/>
    </location>
</feature>
<dbReference type="EMBL" id="CP003221">
    <property type="protein sequence ID" value="EGJ49000.1"/>
    <property type="molecule type" value="Genomic_DNA"/>
</dbReference>
<dbReference type="PROSITE" id="PS50222">
    <property type="entry name" value="EF_HAND_2"/>
    <property type="match status" value="1"/>
</dbReference>
<keyword evidence="5" id="KW-1185">Reference proteome</keyword>
<dbReference type="SUPFAM" id="SSF47473">
    <property type="entry name" value="EF-hand"/>
    <property type="match status" value="1"/>
</dbReference>
<feature type="signal peptide" evidence="2">
    <location>
        <begin position="1"/>
        <end position="21"/>
    </location>
</feature>
<keyword evidence="2" id="KW-0732">Signal</keyword>
<dbReference type="Proteomes" id="UP000007844">
    <property type="component" value="Chromosome"/>
</dbReference>
<dbReference type="Pfam" id="PF13202">
    <property type="entry name" value="EF-hand_5"/>
    <property type="match status" value="2"/>
</dbReference>
<feature type="chain" id="PRO_5003304476" description="EF-hand domain-containing protein" evidence="2">
    <location>
        <begin position="22"/>
        <end position="143"/>
    </location>
</feature>
<feature type="region of interest" description="Disordered" evidence="1">
    <location>
        <begin position="80"/>
        <end position="143"/>
    </location>
</feature>
<evidence type="ECO:0000256" key="1">
    <source>
        <dbReference type="SAM" id="MobiDB-lite"/>
    </source>
</evidence>
<accession>F3YUP6</accession>
<dbReference type="HOGENOM" id="CLU_1822233_0_0_7"/>
<evidence type="ECO:0000313" key="4">
    <source>
        <dbReference type="EMBL" id="EGJ49000.1"/>
    </source>
</evidence>
<gene>
    <name evidence="4" type="ORF">Desaf_0648</name>
</gene>
<dbReference type="STRING" id="690850.Desaf_0648"/>
<sequence precursor="true">MRNIIAFSILALLLSAGIGHADVAPGMQQEGAGLFEQMDENADGIVSQGEFEQYSLEEQDKTQLFAIIDQNGDGMISESEWQSYKEGGAVQPRAAEEPAMEQPMSPEEKSAMEDEETSERAYGPGVENKQRRMLDEKMSGQPE</sequence>
<dbReference type="InterPro" id="IPR018247">
    <property type="entry name" value="EF_Hand_1_Ca_BS"/>
</dbReference>
<name>F3YUP6_DESAF</name>
<dbReference type="Gene3D" id="1.10.238.10">
    <property type="entry name" value="EF-hand"/>
    <property type="match status" value="1"/>
</dbReference>
<dbReference type="InterPro" id="IPR011992">
    <property type="entry name" value="EF-hand-dom_pair"/>
</dbReference>
<dbReference type="AlphaFoldDB" id="F3YUP6"/>
<feature type="compositionally biased region" description="Basic and acidic residues" evidence="1">
    <location>
        <begin position="128"/>
        <end position="143"/>
    </location>
</feature>
<dbReference type="GO" id="GO:0005509">
    <property type="term" value="F:calcium ion binding"/>
    <property type="evidence" value="ECO:0007669"/>
    <property type="project" value="InterPro"/>
</dbReference>
<organism evidence="4 5">
    <name type="scientific">Desulfocurvibacter africanus subsp. africanus str. Walvis Bay</name>
    <dbReference type="NCBI Taxonomy" id="690850"/>
    <lineage>
        <taxon>Bacteria</taxon>
        <taxon>Pseudomonadati</taxon>
        <taxon>Thermodesulfobacteriota</taxon>
        <taxon>Desulfovibrionia</taxon>
        <taxon>Desulfovibrionales</taxon>
        <taxon>Desulfovibrionaceae</taxon>
        <taxon>Desulfocurvibacter</taxon>
    </lineage>
</organism>
<dbReference type="InterPro" id="IPR002048">
    <property type="entry name" value="EF_hand_dom"/>
</dbReference>
<dbReference type="RefSeq" id="WP_014258838.1">
    <property type="nucleotide sequence ID" value="NC_016629.1"/>
</dbReference>
<reference evidence="4 5" key="1">
    <citation type="journal article" date="2011" name="J. Bacteriol.">
        <title>Genome sequence of the mercury-methylating and pleomorphic Desulfovibrio africanus Strain Walvis Bay.</title>
        <authorList>
            <person name="Brown S.D."/>
            <person name="Wall J.D."/>
            <person name="Kucken A.M."/>
            <person name="Gilmour C.C."/>
            <person name="Podar M."/>
            <person name="Brandt C.C."/>
            <person name="Teshima H."/>
            <person name="Detter J.C."/>
            <person name="Han C.S."/>
            <person name="Land M.L."/>
            <person name="Lucas S."/>
            <person name="Han J."/>
            <person name="Pennacchio L."/>
            <person name="Nolan M."/>
            <person name="Pitluck S."/>
            <person name="Woyke T."/>
            <person name="Goodwin L."/>
            <person name="Palumbo A.V."/>
            <person name="Elias D.A."/>
        </authorList>
    </citation>
    <scope>NUCLEOTIDE SEQUENCE [LARGE SCALE GENOMIC DNA]</scope>
    <source>
        <strain evidence="4 5">Walvis Bay</strain>
    </source>
</reference>
<protein>
    <recommendedName>
        <fullName evidence="3">EF-hand domain-containing protein</fullName>
    </recommendedName>
</protein>